<evidence type="ECO:0000256" key="8">
    <source>
        <dbReference type="SAM" id="Phobius"/>
    </source>
</evidence>
<dbReference type="InterPro" id="IPR003439">
    <property type="entry name" value="ABC_transporter-like_ATP-bd"/>
</dbReference>
<feature type="transmembrane region" description="Helical" evidence="8">
    <location>
        <begin position="20"/>
        <end position="38"/>
    </location>
</feature>
<accession>A0A1W2E4Z3</accession>
<sequence>MTRIVQFLTRKGAPHVRMIVLLSIVANLMILAPSFHMLQVYDRVLASRSVPTLVAITAIALFAIAVYGIAEAMRMRVARRLANSYAVETSPKLFGSLETLDSGADAGKVLRDFQTASGWLASKAFVNLFDLPFMPLFAVILFLVHPLVCLVAMIGLVIMVAIGWLNVVLTRETAKAGRSADLDANAFAMSAITRGPEIRAFGMLPDLSMQWGLKSARSIVAAEKASHLSGNLSALSRSVRQGIQIVTLGWGAFLVIHGDMSGGMIFMASMISGKLLQPIEQAIAGWEATTKALQSFADLDEVTKSHKRLEERPPLPEPSGQIELRDLSISLDRGRMLLSDVNLRVKPGECVLLEGGSGSGKSLLMECIAGGREPSSGLVLMDGAPRGRWPMRQWGRAVGFAPEEPGIVKGTVAMNISRFSPEMDLQEVYRVAQALGLHAAILSLPQGYQTQLSEGTKLLSTSQKRLLALARAFYGNPRLLVLDQPASGLDARCEGALANLVSDAKRDKAAIILVTRSLLLANLVDRCIRITDNRVEDISITVPGGQGGPRRMRPRQPNAPAPTQARIEATPAAPAAGAKARGATPQTAPVGQPASNAATASGASQPGSISNGAMQ</sequence>
<dbReference type="InterPro" id="IPR036640">
    <property type="entry name" value="ABC1_TM_sf"/>
</dbReference>
<keyword evidence="11" id="KW-0378">Hydrolase</keyword>
<feature type="domain" description="ABC transmembrane type-1" evidence="10">
    <location>
        <begin position="19"/>
        <end position="291"/>
    </location>
</feature>
<evidence type="ECO:0000256" key="3">
    <source>
        <dbReference type="ARBA" id="ARBA00022741"/>
    </source>
</evidence>
<dbReference type="InterPro" id="IPR011527">
    <property type="entry name" value="ABC1_TM_dom"/>
</dbReference>
<dbReference type="Proteomes" id="UP000192656">
    <property type="component" value="Unassembled WGS sequence"/>
</dbReference>
<dbReference type="GO" id="GO:0008233">
    <property type="term" value="F:peptidase activity"/>
    <property type="evidence" value="ECO:0007669"/>
    <property type="project" value="UniProtKB-KW"/>
</dbReference>
<feature type="transmembrane region" description="Helical" evidence="8">
    <location>
        <begin position="50"/>
        <end position="70"/>
    </location>
</feature>
<dbReference type="PROSITE" id="PS50929">
    <property type="entry name" value="ABC_TM1F"/>
    <property type="match status" value="1"/>
</dbReference>
<keyword evidence="2 8" id="KW-0812">Transmembrane</keyword>
<evidence type="ECO:0000313" key="11">
    <source>
        <dbReference type="EMBL" id="SMD04901.1"/>
    </source>
</evidence>
<dbReference type="SUPFAM" id="SSF52540">
    <property type="entry name" value="P-loop containing nucleoside triphosphate hydrolases"/>
    <property type="match status" value="1"/>
</dbReference>
<evidence type="ECO:0000256" key="6">
    <source>
        <dbReference type="ARBA" id="ARBA00023136"/>
    </source>
</evidence>
<evidence type="ECO:0000313" key="12">
    <source>
        <dbReference type="Proteomes" id="UP000192656"/>
    </source>
</evidence>
<dbReference type="InterPro" id="IPR003593">
    <property type="entry name" value="AAA+_ATPase"/>
</dbReference>
<evidence type="ECO:0000256" key="1">
    <source>
        <dbReference type="ARBA" id="ARBA00004651"/>
    </source>
</evidence>
<feature type="domain" description="ABC transporter" evidence="9">
    <location>
        <begin position="322"/>
        <end position="565"/>
    </location>
</feature>
<reference evidence="11 12" key="1">
    <citation type="submission" date="2017-04" db="EMBL/GenBank/DDBJ databases">
        <authorList>
            <person name="Afonso C.L."/>
            <person name="Miller P.J."/>
            <person name="Scott M.A."/>
            <person name="Spackman E."/>
            <person name="Goraichik I."/>
            <person name="Dimitrov K.M."/>
            <person name="Suarez D.L."/>
            <person name="Swayne D.E."/>
        </authorList>
    </citation>
    <scope>NUCLEOTIDE SEQUENCE [LARGE SCALE GENOMIC DNA]</scope>
    <source>
        <strain evidence="11 12">CGMCC 1.10972</strain>
    </source>
</reference>
<keyword evidence="5 8" id="KW-1133">Transmembrane helix</keyword>
<proteinExistence type="predicted"/>
<dbReference type="GO" id="GO:0016887">
    <property type="term" value="F:ATP hydrolysis activity"/>
    <property type="evidence" value="ECO:0007669"/>
    <property type="project" value="InterPro"/>
</dbReference>
<feature type="compositionally biased region" description="Polar residues" evidence="7">
    <location>
        <begin position="585"/>
        <end position="615"/>
    </location>
</feature>
<dbReference type="GO" id="GO:0034040">
    <property type="term" value="F:ATPase-coupled lipid transmembrane transporter activity"/>
    <property type="evidence" value="ECO:0007669"/>
    <property type="project" value="TreeGrafter"/>
</dbReference>
<evidence type="ECO:0000256" key="2">
    <source>
        <dbReference type="ARBA" id="ARBA00022692"/>
    </source>
</evidence>
<keyword evidence="4 11" id="KW-0067">ATP-binding</keyword>
<dbReference type="GO" id="GO:0006508">
    <property type="term" value="P:proteolysis"/>
    <property type="evidence" value="ECO:0007669"/>
    <property type="project" value="UniProtKB-KW"/>
</dbReference>
<dbReference type="InterPro" id="IPR027417">
    <property type="entry name" value="P-loop_NTPase"/>
</dbReference>
<keyword evidence="11" id="KW-0645">Protease</keyword>
<dbReference type="SMART" id="SM00382">
    <property type="entry name" value="AAA"/>
    <property type="match status" value="1"/>
</dbReference>
<dbReference type="STRING" id="937218.SAMN06297251_12144"/>
<feature type="transmembrane region" description="Helical" evidence="8">
    <location>
        <begin position="150"/>
        <end position="169"/>
    </location>
</feature>
<feature type="region of interest" description="Disordered" evidence="7">
    <location>
        <begin position="541"/>
        <end position="615"/>
    </location>
</feature>
<evidence type="ECO:0000256" key="4">
    <source>
        <dbReference type="ARBA" id="ARBA00022840"/>
    </source>
</evidence>
<keyword evidence="12" id="KW-1185">Reference proteome</keyword>
<evidence type="ECO:0000256" key="7">
    <source>
        <dbReference type="SAM" id="MobiDB-lite"/>
    </source>
</evidence>
<protein>
    <submittedName>
        <fullName evidence="11">ATP-binding cassette, subfamily C/ATP-binding cassette, subfamily C, exporter for protease/lipase</fullName>
    </submittedName>
</protein>
<dbReference type="SUPFAM" id="SSF90123">
    <property type="entry name" value="ABC transporter transmembrane region"/>
    <property type="match status" value="1"/>
</dbReference>
<keyword evidence="6 8" id="KW-0472">Membrane</keyword>
<feature type="transmembrane region" description="Helical" evidence="8">
    <location>
        <begin position="245"/>
        <end position="271"/>
    </location>
</feature>
<keyword evidence="3" id="KW-0547">Nucleotide-binding</keyword>
<evidence type="ECO:0000256" key="5">
    <source>
        <dbReference type="ARBA" id="ARBA00022989"/>
    </source>
</evidence>
<comment type="subcellular location">
    <subcellularLocation>
        <location evidence="1">Cell membrane</location>
        <topology evidence="1">Multi-pass membrane protein</topology>
    </subcellularLocation>
</comment>
<dbReference type="PROSITE" id="PS50893">
    <property type="entry name" value="ABC_TRANSPORTER_2"/>
    <property type="match status" value="1"/>
</dbReference>
<feature type="transmembrane region" description="Helical" evidence="8">
    <location>
        <begin position="124"/>
        <end position="144"/>
    </location>
</feature>
<dbReference type="OrthoDB" id="9808328at2"/>
<gene>
    <name evidence="11" type="ORF">SAMN06297251_12144</name>
</gene>
<dbReference type="Gene3D" id="1.20.1560.10">
    <property type="entry name" value="ABC transporter type 1, transmembrane domain"/>
    <property type="match status" value="1"/>
</dbReference>
<evidence type="ECO:0000259" key="9">
    <source>
        <dbReference type="PROSITE" id="PS50893"/>
    </source>
</evidence>
<dbReference type="PANTHER" id="PTHR24221:SF248">
    <property type="entry name" value="ABC TRANSPORTER TRANSMEMBRANE REGION"/>
    <property type="match status" value="1"/>
</dbReference>
<dbReference type="Pfam" id="PF00005">
    <property type="entry name" value="ABC_tran"/>
    <property type="match status" value="1"/>
</dbReference>
<dbReference type="PANTHER" id="PTHR24221">
    <property type="entry name" value="ATP-BINDING CASSETTE SUB-FAMILY B"/>
    <property type="match status" value="1"/>
</dbReference>
<evidence type="ECO:0000259" key="10">
    <source>
        <dbReference type="PROSITE" id="PS50929"/>
    </source>
</evidence>
<organism evidence="11 12">
    <name type="scientific">Fulvimarina manganoxydans</name>
    <dbReference type="NCBI Taxonomy" id="937218"/>
    <lineage>
        <taxon>Bacteria</taxon>
        <taxon>Pseudomonadati</taxon>
        <taxon>Pseudomonadota</taxon>
        <taxon>Alphaproteobacteria</taxon>
        <taxon>Hyphomicrobiales</taxon>
        <taxon>Aurantimonadaceae</taxon>
        <taxon>Fulvimarina</taxon>
    </lineage>
</organism>
<dbReference type="GO" id="GO:0140359">
    <property type="term" value="F:ABC-type transporter activity"/>
    <property type="evidence" value="ECO:0007669"/>
    <property type="project" value="InterPro"/>
</dbReference>
<feature type="compositionally biased region" description="Low complexity" evidence="7">
    <location>
        <begin position="565"/>
        <end position="584"/>
    </location>
</feature>
<dbReference type="GO" id="GO:0005886">
    <property type="term" value="C:plasma membrane"/>
    <property type="evidence" value="ECO:0007669"/>
    <property type="project" value="UniProtKB-SubCell"/>
</dbReference>
<dbReference type="EMBL" id="FWXR01000021">
    <property type="protein sequence ID" value="SMD04901.1"/>
    <property type="molecule type" value="Genomic_DNA"/>
</dbReference>
<name>A0A1W2E4Z3_9HYPH</name>
<dbReference type="AlphaFoldDB" id="A0A1W2E4Z3"/>
<dbReference type="Gene3D" id="3.40.50.300">
    <property type="entry name" value="P-loop containing nucleotide triphosphate hydrolases"/>
    <property type="match status" value="1"/>
</dbReference>
<dbReference type="InterPro" id="IPR039421">
    <property type="entry name" value="Type_1_exporter"/>
</dbReference>
<dbReference type="GO" id="GO:0005524">
    <property type="term" value="F:ATP binding"/>
    <property type="evidence" value="ECO:0007669"/>
    <property type="project" value="UniProtKB-KW"/>
</dbReference>
<dbReference type="RefSeq" id="WP_084411946.1">
    <property type="nucleotide sequence ID" value="NZ_FWXR01000021.1"/>
</dbReference>